<evidence type="ECO:0000256" key="10">
    <source>
        <dbReference type="ARBA" id="ARBA00023316"/>
    </source>
</evidence>
<comment type="similarity">
    <text evidence="2 13">Belongs to the glycosyltransferase 43 family.</text>
</comment>
<evidence type="ECO:0000256" key="14">
    <source>
        <dbReference type="SAM" id="MobiDB-lite"/>
    </source>
</evidence>
<evidence type="ECO:0000256" key="1">
    <source>
        <dbReference type="ARBA" id="ARBA00004323"/>
    </source>
</evidence>
<comment type="subcellular location">
    <subcellularLocation>
        <location evidence="1 13">Golgi apparatus membrane</location>
        <topology evidence="1 13">Single-pass type II membrane protein</topology>
    </subcellularLocation>
</comment>
<evidence type="ECO:0000256" key="5">
    <source>
        <dbReference type="ARBA" id="ARBA00022968"/>
    </source>
</evidence>
<proteinExistence type="inferred from homology"/>
<comment type="function">
    <text evidence="13">Involved in the synthesis of glucuronoxylan hemicellulose in secondary cell walls.</text>
</comment>
<comment type="cofactor">
    <cofactor evidence="11">
        <name>Mn(2+)</name>
        <dbReference type="ChEBI" id="CHEBI:29035"/>
    </cofactor>
</comment>
<evidence type="ECO:0000256" key="2">
    <source>
        <dbReference type="ARBA" id="ARBA00007706"/>
    </source>
</evidence>
<keyword evidence="9" id="KW-0325">Glycoprotein</keyword>
<keyword evidence="16" id="KW-1185">Reference proteome</keyword>
<keyword evidence="7 13" id="KW-0333">Golgi apparatus</keyword>
<evidence type="ECO:0000256" key="13">
    <source>
        <dbReference type="RuleBase" id="RU363127"/>
    </source>
</evidence>
<organism evidence="15 16">
    <name type="scientific">Heracleum sosnowskyi</name>
    <dbReference type="NCBI Taxonomy" id="360622"/>
    <lineage>
        <taxon>Eukaryota</taxon>
        <taxon>Viridiplantae</taxon>
        <taxon>Streptophyta</taxon>
        <taxon>Embryophyta</taxon>
        <taxon>Tracheophyta</taxon>
        <taxon>Spermatophyta</taxon>
        <taxon>Magnoliopsida</taxon>
        <taxon>eudicotyledons</taxon>
        <taxon>Gunneridae</taxon>
        <taxon>Pentapetalae</taxon>
        <taxon>asterids</taxon>
        <taxon>campanulids</taxon>
        <taxon>Apiales</taxon>
        <taxon>Apiaceae</taxon>
        <taxon>Apioideae</taxon>
        <taxon>apioid superclade</taxon>
        <taxon>Tordylieae</taxon>
        <taxon>Tordyliinae</taxon>
        <taxon>Heracleum</taxon>
    </lineage>
</organism>
<keyword evidence="3 13" id="KW-0808">Transferase</keyword>
<dbReference type="InterPro" id="IPR005027">
    <property type="entry name" value="Glyco_trans_43"/>
</dbReference>
<dbReference type="GO" id="GO:0009834">
    <property type="term" value="P:plant-type secondary cell wall biogenesis"/>
    <property type="evidence" value="ECO:0007669"/>
    <property type="project" value="TreeGrafter"/>
</dbReference>
<dbReference type="GO" id="GO:0000139">
    <property type="term" value="C:Golgi membrane"/>
    <property type="evidence" value="ECO:0007669"/>
    <property type="project" value="UniProtKB-SubCell"/>
</dbReference>
<dbReference type="PANTHER" id="PTHR10896">
    <property type="entry name" value="GALACTOSYLGALACTOSYLXYLOSYLPROTEIN 3-BETA-GLUCURONOSYLTRANSFERASE BETA-1,3-GLUCURONYLTRANSFERASE"/>
    <property type="match status" value="1"/>
</dbReference>
<dbReference type="Proteomes" id="UP001237642">
    <property type="component" value="Unassembled WGS sequence"/>
</dbReference>
<dbReference type="Pfam" id="PF03360">
    <property type="entry name" value="Glyco_transf_43"/>
    <property type="match status" value="1"/>
</dbReference>
<evidence type="ECO:0000313" key="16">
    <source>
        <dbReference type="Proteomes" id="UP001237642"/>
    </source>
</evidence>
<dbReference type="GO" id="GO:0042285">
    <property type="term" value="F:xylosyltransferase activity"/>
    <property type="evidence" value="ECO:0007669"/>
    <property type="project" value="TreeGrafter"/>
</dbReference>
<keyword evidence="5 13" id="KW-0735">Signal-anchor</keyword>
<dbReference type="GO" id="GO:0015018">
    <property type="term" value="F:galactosylgalactosylxylosylprotein 3-beta-glucuronosyltransferase activity"/>
    <property type="evidence" value="ECO:0007669"/>
    <property type="project" value="InterPro"/>
</dbReference>
<keyword evidence="6 13" id="KW-1133">Transmembrane helix</keyword>
<dbReference type="InterPro" id="IPR029044">
    <property type="entry name" value="Nucleotide-diphossugar_trans"/>
</dbReference>
<reference evidence="15" key="1">
    <citation type="submission" date="2023-02" db="EMBL/GenBank/DDBJ databases">
        <title>Genome of toxic invasive species Heracleum sosnowskyi carries increased number of genes despite the absence of recent whole-genome duplications.</title>
        <authorList>
            <person name="Schelkunov M."/>
            <person name="Shtratnikova V."/>
            <person name="Makarenko M."/>
            <person name="Klepikova A."/>
            <person name="Omelchenko D."/>
            <person name="Novikova G."/>
            <person name="Obukhova E."/>
            <person name="Bogdanov V."/>
            <person name="Penin A."/>
            <person name="Logacheva M."/>
        </authorList>
    </citation>
    <scope>NUCLEOTIDE SEQUENCE</scope>
    <source>
        <strain evidence="15">Hsosn_3</strain>
        <tissue evidence="15">Leaf</tissue>
    </source>
</reference>
<sequence>MVPPLPFFPTELIFFCYEIISLRITLARLTFRPILEDHMERSKKKLQLWKKAVFHFFLCFTMGFFTGFIPTGDKSWAFFNHVVATTQSEFPLAIPSYHNQNRSLLEGTHPAVLLMRSNESLNTGTSKQEQAEELGTDKLNSRRLVIIVTPTSVKNQLRGVLLMRLASTLKHVVFKQNITDLEMEMDHQRNVALNHIEQHRLSGIVHFAGLDNVYDLSFFNEIRATEVFGTWPMAFVSANRERVIIEGPVCDSSEVIGWHFKKQKDETAATTGTNKSPLHISSFAFNSSILWDPERWGRPSSIQDTSQQKTMKFVEKEVLEEETELKGIPAEGCSKIMLWNLLIPTKTPPPHQSSVVSQSKETSNKQDKWAHNHRWRE</sequence>
<evidence type="ECO:0000256" key="4">
    <source>
        <dbReference type="ARBA" id="ARBA00022692"/>
    </source>
</evidence>
<dbReference type="EC" id="2.4.-.-" evidence="13"/>
<feature type="region of interest" description="Disordered" evidence="14">
    <location>
        <begin position="347"/>
        <end position="377"/>
    </location>
</feature>
<keyword evidence="10 13" id="KW-0961">Cell wall biogenesis/degradation</keyword>
<dbReference type="EMBL" id="JAUIZM010000001">
    <property type="protein sequence ID" value="KAK1403424.1"/>
    <property type="molecule type" value="Genomic_DNA"/>
</dbReference>
<dbReference type="Gene3D" id="3.90.550.10">
    <property type="entry name" value="Spore Coat Polysaccharide Biosynthesis Protein SpsA, Chain A"/>
    <property type="match status" value="1"/>
</dbReference>
<dbReference type="GO" id="GO:0071555">
    <property type="term" value="P:cell wall organization"/>
    <property type="evidence" value="ECO:0007669"/>
    <property type="project" value="UniProtKB-KW"/>
</dbReference>
<dbReference type="SUPFAM" id="SSF53448">
    <property type="entry name" value="Nucleotide-diphospho-sugar transferases"/>
    <property type="match status" value="1"/>
</dbReference>
<evidence type="ECO:0000256" key="3">
    <source>
        <dbReference type="ARBA" id="ARBA00022679"/>
    </source>
</evidence>
<evidence type="ECO:0000256" key="7">
    <source>
        <dbReference type="ARBA" id="ARBA00023034"/>
    </source>
</evidence>
<gene>
    <name evidence="15" type="ORF">POM88_003029</name>
</gene>
<dbReference type="PANTHER" id="PTHR10896:SF59">
    <property type="entry name" value="BETA-1,4-XYLOSYLTRANSFERASE IRX9"/>
    <property type="match status" value="1"/>
</dbReference>
<feature type="binding site" evidence="11">
    <location>
        <position position="211"/>
    </location>
    <ligand>
        <name>Mn(2+)</name>
        <dbReference type="ChEBI" id="CHEBI:29035"/>
    </ligand>
</feature>
<reference evidence="15" key="2">
    <citation type="submission" date="2023-05" db="EMBL/GenBank/DDBJ databases">
        <authorList>
            <person name="Schelkunov M.I."/>
        </authorList>
    </citation>
    <scope>NUCLEOTIDE SEQUENCE</scope>
    <source>
        <strain evidence="15">Hsosn_3</strain>
        <tissue evidence="15">Leaf</tissue>
    </source>
</reference>
<feature type="site" description="Interaction with galactose moiety of substrate glycoprotein" evidence="12">
    <location>
        <position position="246"/>
    </location>
</feature>
<keyword evidence="8 13" id="KW-0472">Membrane</keyword>
<protein>
    <recommendedName>
        <fullName evidence="13">Glycosyltransferases</fullName>
        <ecNumber evidence="13">2.4.-.-</ecNumber>
    </recommendedName>
</protein>
<evidence type="ECO:0000256" key="6">
    <source>
        <dbReference type="ARBA" id="ARBA00022989"/>
    </source>
</evidence>
<evidence type="ECO:0000256" key="12">
    <source>
        <dbReference type="PIRSR" id="PIRSR605027-4"/>
    </source>
</evidence>
<dbReference type="AlphaFoldDB" id="A0AAD8JH82"/>
<evidence type="ECO:0000313" key="15">
    <source>
        <dbReference type="EMBL" id="KAK1403424.1"/>
    </source>
</evidence>
<accession>A0AAD8JH82</accession>
<evidence type="ECO:0000256" key="9">
    <source>
        <dbReference type="ARBA" id="ARBA00023180"/>
    </source>
</evidence>
<feature type="transmembrane region" description="Helical" evidence="13">
    <location>
        <begin position="12"/>
        <end position="31"/>
    </location>
</feature>
<keyword evidence="11" id="KW-0464">Manganese</keyword>
<keyword evidence="4 13" id="KW-0812">Transmembrane</keyword>
<keyword evidence="11" id="KW-0479">Metal-binding</keyword>
<evidence type="ECO:0000256" key="8">
    <source>
        <dbReference type="ARBA" id="ARBA00023136"/>
    </source>
</evidence>
<name>A0AAD8JH82_9APIA</name>
<dbReference type="GO" id="GO:0010417">
    <property type="term" value="P:glucuronoxylan biosynthetic process"/>
    <property type="evidence" value="ECO:0007669"/>
    <property type="project" value="TreeGrafter"/>
</dbReference>
<comment type="caution">
    <text evidence="15">The sequence shown here is derived from an EMBL/GenBank/DDBJ whole genome shotgun (WGS) entry which is preliminary data.</text>
</comment>
<feature type="transmembrane region" description="Helical" evidence="13">
    <location>
        <begin position="52"/>
        <end position="70"/>
    </location>
</feature>
<evidence type="ECO:0000256" key="11">
    <source>
        <dbReference type="PIRSR" id="PIRSR605027-3"/>
    </source>
</evidence>
<dbReference type="GO" id="GO:0046872">
    <property type="term" value="F:metal ion binding"/>
    <property type="evidence" value="ECO:0007669"/>
    <property type="project" value="UniProtKB-KW"/>
</dbReference>
<comment type="caution">
    <text evidence="13">Lacks conserved residue(s) required for the propagation of feature annotation.</text>
</comment>